<dbReference type="EMBL" id="VSRR010002233">
    <property type="protein sequence ID" value="MPC30332.1"/>
    <property type="molecule type" value="Genomic_DNA"/>
</dbReference>
<feature type="region of interest" description="Disordered" evidence="1">
    <location>
        <begin position="31"/>
        <end position="69"/>
    </location>
</feature>
<proteinExistence type="predicted"/>
<keyword evidence="3" id="KW-1185">Reference proteome</keyword>
<evidence type="ECO:0000313" key="3">
    <source>
        <dbReference type="Proteomes" id="UP000324222"/>
    </source>
</evidence>
<name>A0A5B7E8M1_PORTR</name>
<evidence type="ECO:0000256" key="1">
    <source>
        <dbReference type="SAM" id="MobiDB-lite"/>
    </source>
</evidence>
<protein>
    <submittedName>
        <fullName evidence="2">Uncharacterized protein</fullName>
    </submittedName>
</protein>
<accession>A0A5B7E8M1</accession>
<dbReference type="AlphaFoldDB" id="A0A5B7E8M1"/>
<reference evidence="2 3" key="1">
    <citation type="submission" date="2019-05" db="EMBL/GenBank/DDBJ databases">
        <title>Another draft genome of Portunus trituberculatus and its Hox gene families provides insights of decapod evolution.</title>
        <authorList>
            <person name="Jeong J.-H."/>
            <person name="Song I."/>
            <person name="Kim S."/>
            <person name="Choi T."/>
            <person name="Kim D."/>
            <person name="Ryu S."/>
            <person name="Kim W."/>
        </authorList>
    </citation>
    <scope>NUCLEOTIDE SEQUENCE [LARGE SCALE GENOMIC DNA]</scope>
    <source>
        <tissue evidence="2">Muscle</tissue>
    </source>
</reference>
<sequence>MLSHSSELNKRFAGATSGSPVGVLAVWGTLGDEGRAPTTSEGRGALPTSRDREPSAAAAATRDRRRTTCGGRGEVVRQRQGKRGVPVPTETLTWREHIKHLRVQQLHAAVRGKSGALPWRSLCGDCGGGGEEVVAVVGRRWLCRGTDGHVLLYQTVAADSAPLTPGSRSLSALVATGDDTAESGRELQS</sequence>
<evidence type="ECO:0000313" key="2">
    <source>
        <dbReference type="EMBL" id="MPC30332.1"/>
    </source>
</evidence>
<gene>
    <name evidence="2" type="ORF">E2C01_023593</name>
</gene>
<comment type="caution">
    <text evidence="2">The sequence shown here is derived from an EMBL/GenBank/DDBJ whole genome shotgun (WGS) entry which is preliminary data.</text>
</comment>
<dbReference type="Proteomes" id="UP000324222">
    <property type="component" value="Unassembled WGS sequence"/>
</dbReference>
<organism evidence="2 3">
    <name type="scientific">Portunus trituberculatus</name>
    <name type="common">Swimming crab</name>
    <name type="synonym">Neptunus trituberculatus</name>
    <dbReference type="NCBI Taxonomy" id="210409"/>
    <lineage>
        <taxon>Eukaryota</taxon>
        <taxon>Metazoa</taxon>
        <taxon>Ecdysozoa</taxon>
        <taxon>Arthropoda</taxon>
        <taxon>Crustacea</taxon>
        <taxon>Multicrustacea</taxon>
        <taxon>Malacostraca</taxon>
        <taxon>Eumalacostraca</taxon>
        <taxon>Eucarida</taxon>
        <taxon>Decapoda</taxon>
        <taxon>Pleocyemata</taxon>
        <taxon>Brachyura</taxon>
        <taxon>Eubrachyura</taxon>
        <taxon>Portunoidea</taxon>
        <taxon>Portunidae</taxon>
        <taxon>Portuninae</taxon>
        <taxon>Portunus</taxon>
    </lineage>
</organism>